<name>A0A7U3UPP7_9ACTN</name>
<dbReference type="Proteomes" id="UP000595703">
    <property type="component" value="Chromosome"/>
</dbReference>
<sequence>MVRHGAVLAEEPFHRFSADLAEHLRPLTEDIRREVVNAILAGIPEYARPTNAAYTTTITTGVELGLNLLLDRLTAPGIGAREVFDIYHAIGRGEAREGRTLDSFQGALRIAARITWRTISTLADSDTLPRQELALLGEAALVHLDEIAAATSAGFAEAQAHLADEPRRRRLRLLDMLTDEQPPTAQAIATLAPAARWPVPSRIAVAVLDGHWEREESRPILPPDLLADFDRKPVRVVVPDPEGPGRARAIEAALRGHRAALGPTVPLTEGARSLRWALDALGLARRSVLPSRGLVRCSDHLTTLLLFQDEDLVDALGTRHLDPLERMPRPYRDRLAETLLSWLRCSRNASEVAVRLGIHPQTVRYRLRRLDDLFGDRLQDPDVCFEMELALRLRQMRPRQAG</sequence>
<dbReference type="InterPro" id="IPR025736">
    <property type="entry name" value="PucR_C-HTH_dom"/>
</dbReference>
<gene>
    <name evidence="3" type="ORF">RVR_1750</name>
</gene>
<reference evidence="3 4" key="1">
    <citation type="journal article" date="2010" name="J. Bacteriol.">
        <title>Biochemical characterization of a novel indole prenyltransferase from Streptomyces sp. SN-593.</title>
        <authorList>
            <person name="Takahashi S."/>
            <person name="Takagi H."/>
            <person name="Toyoda A."/>
            <person name="Uramoto M."/>
            <person name="Nogawa T."/>
            <person name="Ueki M."/>
            <person name="Sakaki Y."/>
            <person name="Osada H."/>
        </authorList>
    </citation>
    <scope>NUCLEOTIDE SEQUENCE [LARGE SCALE GENOMIC DNA]</scope>
    <source>
        <strain evidence="3 4">SN-593</strain>
    </source>
</reference>
<dbReference type="Pfam" id="PF13556">
    <property type="entry name" value="HTH_30"/>
    <property type="match status" value="1"/>
</dbReference>
<dbReference type="RefSeq" id="WP_237404598.1">
    <property type="nucleotide sequence ID" value="NZ_AP018365.1"/>
</dbReference>
<protein>
    <submittedName>
        <fullName evidence="3">Putative transcriptional regulator</fullName>
    </submittedName>
</protein>
<reference evidence="3 4" key="4">
    <citation type="journal article" date="2020" name="Sci. Rep.">
        <title>beta-carboline chemical signals induce reveromycin production through a LuxR family regulator in Streptomyces sp. SN-593.</title>
        <authorList>
            <person name="Panthee S."/>
            <person name="Kito N."/>
            <person name="Hayashi T."/>
            <person name="Shimizu T."/>
            <person name="Ishikawa J."/>
            <person name="Hamamoto H."/>
            <person name="Osada H."/>
            <person name="Takahashi S."/>
        </authorList>
    </citation>
    <scope>NUCLEOTIDE SEQUENCE [LARGE SCALE GENOMIC DNA]</scope>
    <source>
        <strain evidence="3 4">SN-593</strain>
    </source>
</reference>
<evidence type="ECO:0000259" key="2">
    <source>
        <dbReference type="Pfam" id="PF25906"/>
    </source>
</evidence>
<dbReference type="Gene3D" id="1.10.10.2840">
    <property type="entry name" value="PucR C-terminal helix-turn-helix domain"/>
    <property type="match status" value="1"/>
</dbReference>
<evidence type="ECO:0000313" key="3">
    <source>
        <dbReference type="EMBL" id="BBA96443.1"/>
    </source>
</evidence>
<dbReference type="Pfam" id="PF25906">
    <property type="entry name" value="PucR-like_N"/>
    <property type="match status" value="1"/>
</dbReference>
<feature type="domain" description="PucR C-terminal helix-turn-helix" evidence="1">
    <location>
        <begin position="335"/>
        <end position="393"/>
    </location>
</feature>
<dbReference type="PANTHER" id="PTHR33744:SF1">
    <property type="entry name" value="DNA-BINDING TRANSCRIPTIONAL ACTIVATOR ADER"/>
    <property type="match status" value="1"/>
</dbReference>
<evidence type="ECO:0000313" key="4">
    <source>
        <dbReference type="Proteomes" id="UP000595703"/>
    </source>
</evidence>
<keyword evidence="4" id="KW-1185">Reference proteome</keyword>
<feature type="domain" description="PucR-like N-terminal" evidence="2">
    <location>
        <begin position="13"/>
        <end position="178"/>
    </location>
</feature>
<reference evidence="3 4" key="3">
    <citation type="journal article" date="2011" name="Nat. Chem. Biol.">
        <title>Reveromycin A biosynthesis uses RevG and RevJ for stereospecific spiroacetal formation.</title>
        <authorList>
            <person name="Takahashi S."/>
            <person name="Toyoda A."/>
            <person name="Sekiyama Y."/>
            <person name="Takagi H."/>
            <person name="Nogawa T."/>
            <person name="Uramoto M."/>
            <person name="Suzuki R."/>
            <person name="Koshino H."/>
            <person name="Kumano T."/>
            <person name="Panthee S."/>
            <person name="Dairi T."/>
            <person name="Ishikawa J."/>
            <person name="Ikeda H."/>
            <person name="Sakaki Y."/>
            <person name="Osada H."/>
        </authorList>
    </citation>
    <scope>NUCLEOTIDE SEQUENCE [LARGE SCALE GENOMIC DNA]</scope>
    <source>
        <strain evidence="3 4">SN-593</strain>
    </source>
</reference>
<evidence type="ECO:0000259" key="1">
    <source>
        <dbReference type="Pfam" id="PF13556"/>
    </source>
</evidence>
<proteinExistence type="predicted"/>
<dbReference type="PANTHER" id="PTHR33744">
    <property type="entry name" value="CARBOHYDRATE DIACID REGULATOR"/>
    <property type="match status" value="1"/>
</dbReference>
<accession>A0A7U3UPP7</accession>
<dbReference type="AlphaFoldDB" id="A0A7U3UPP7"/>
<dbReference type="InterPro" id="IPR051448">
    <property type="entry name" value="CdaR-like_regulators"/>
</dbReference>
<dbReference type="InterPro" id="IPR058663">
    <property type="entry name" value="PucR-like_N"/>
</dbReference>
<organism evidence="3 4">
    <name type="scientific">Actinacidiphila reveromycinica</name>
    <dbReference type="NCBI Taxonomy" id="659352"/>
    <lineage>
        <taxon>Bacteria</taxon>
        <taxon>Bacillati</taxon>
        <taxon>Actinomycetota</taxon>
        <taxon>Actinomycetes</taxon>
        <taxon>Kitasatosporales</taxon>
        <taxon>Streptomycetaceae</taxon>
        <taxon>Actinacidiphila</taxon>
    </lineage>
</organism>
<dbReference type="InterPro" id="IPR042070">
    <property type="entry name" value="PucR_C-HTH_sf"/>
</dbReference>
<dbReference type="EMBL" id="AP018365">
    <property type="protein sequence ID" value="BBA96443.1"/>
    <property type="molecule type" value="Genomic_DNA"/>
</dbReference>
<dbReference type="KEGG" id="arev:RVR_1750"/>
<reference evidence="3 4" key="2">
    <citation type="journal article" date="2011" name="J. Antibiot.">
        <title>Furaquinocins I and J: novel polyketide isoprenoid hybrid compounds from Streptomyces reveromyceticus SN-593.</title>
        <authorList>
            <person name="Panthee S."/>
            <person name="Takahashi S."/>
            <person name="Takagi H."/>
            <person name="Nogawa T."/>
            <person name="Oowada E."/>
            <person name="Uramoto M."/>
            <person name="Osada H."/>
        </authorList>
    </citation>
    <scope>NUCLEOTIDE SEQUENCE [LARGE SCALE GENOMIC DNA]</scope>
    <source>
        <strain evidence="3 4">SN-593</strain>
    </source>
</reference>